<evidence type="ECO:0000256" key="1">
    <source>
        <dbReference type="SAM" id="Phobius"/>
    </source>
</evidence>
<keyword evidence="1" id="KW-1133">Transmembrane helix</keyword>
<organism evidence="2 3">
    <name type="scientific">Anaeromonas frigoriresistens</name>
    <dbReference type="NCBI Taxonomy" id="2683708"/>
    <lineage>
        <taxon>Bacteria</taxon>
        <taxon>Bacillati</taxon>
        <taxon>Bacillota</taxon>
        <taxon>Tissierellia</taxon>
        <taxon>Tissierellales</taxon>
        <taxon>Thermohalobacteraceae</taxon>
        <taxon>Anaeromonas</taxon>
    </lineage>
</organism>
<reference evidence="2" key="1">
    <citation type="submission" date="2019-12" db="EMBL/GenBank/DDBJ databases">
        <title>Clostridiaceae gen. nov. sp. nov., isolated from sediment in Xinjiang, China.</title>
        <authorList>
            <person name="Zhang R."/>
        </authorList>
    </citation>
    <scope>NUCLEOTIDE SEQUENCE</scope>
    <source>
        <strain evidence="2">D2Q-11</strain>
    </source>
</reference>
<accession>A0A942Z654</accession>
<protein>
    <submittedName>
        <fullName evidence="2">Uncharacterized protein</fullName>
    </submittedName>
</protein>
<feature type="transmembrane region" description="Helical" evidence="1">
    <location>
        <begin position="447"/>
        <end position="466"/>
    </location>
</feature>
<sequence length="547" mass="63200">MKKYFKYTIITVILLTILISSVHYANHMFIQEIEYTEKWGDALKLEKISQKDKSLISTIGDEIININIENSNTINFKILDTKGKLKRDGSSKLINYENIKVPNIQFIENNLIYIYENDLYVAKFENNKFSKSKKIINNVENMRVESNKDNILITTVNTEKVRVYELHNDEVKNIYEEDNVLNMKEAVYQEHGDNKYIVTLIEDDLGSVRLIMMPVNEKNREAIEISEVDTYSGYTIRDLNVDYLNEKVIITYVLNLSSKGFQSYNIEYSSVDSNTLEVKKGKLEQSQYKIGELESDIETYIKDDQLHIVASGVNYNNKYTQVNDIFDFIIGENGEINDLEFISTTQEYSNEINVVTLDNEIYLSFKDIVSGGYNVNLIGTSDDFMERKDITKDDYIDALLKSIPSPFIALAYTILRGFILLVMLIVPLAFAYVAYLSKNNDKDGIKTAIMIGLYIIANIIAYKFIYYKVGSTFYYPELFHHPLYSYIAPVIINLLSGIALFVFFKESKKKNHEFNYAVFAVFFICIDIYLSNLLYAPFVMVGKLISM</sequence>
<feature type="transmembrane region" description="Helical" evidence="1">
    <location>
        <begin position="409"/>
        <end position="435"/>
    </location>
</feature>
<proteinExistence type="predicted"/>
<dbReference type="EMBL" id="WSFT01000013">
    <property type="protein sequence ID" value="MBS4537217.1"/>
    <property type="molecule type" value="Genomic_DNA"/>
</dbReference>
<keyword evidence="3" id="KW-1185">Reference proteome</keyword>
<dbReference type="RefSeq" id="WP_203365143.1">
    <property type="nucleotide sequence ID" value="NZ_WSFT01000013.1"/>
</dbReference>
<evidence type="ECO:0000313" key="3">
    <source>
        <dbReference type="Proteomes" id="UP000724672"/>
    </source>
</evidence>
<evidence type="ECO:0000313" key="2">
    <source>
        <dbReference type="EMBL" id="MBS4537217.1"/>
    </source>
</evidence>
<feature type="transmembrane region" description="Helical" evidence="1">
    <location>
        <begin position="516"/>
        <end position="538"/>
    </location>
</feature>
<dbReference type="Proteomes" id="UP000724672">
    <property type="component" value="Unassembled WGS sequence"/>
</dbReference>
<gene>
    <name evidence="2" type="ORF">GOQ27_02020</name>
</gene>
<keyword evidence="1" id="KW-0472">Membrane</keyword>
<comment type="caution">
    <text evidence="2">The sequence shown here is derived from an EMBL/GenBank/DDBJ whole genome shotgun (WGS) entry which is preliminary data.</text>
</comment>
<name>A0A942Z654_9FIRM</name>
<keyword evidence="1" id="KW-0812">Transmembrane</keyword>
<dbReference type="AlphaFoldDB" id="A0A942Z654"/>
<feature type="transmembrane region" description="Helical" evidence="1">
    <location>
        <begin position="486"/>
        <end position="504"/>
    </location>
</feature>